<keyword evidence="2" id="KW-1185">Reference proteome</keyword>
<dbReference type="EMBL" id="JRLW01000008">
    <property type="protein sequence ID" value="KGO89566.1"/>
    <property type="molecule type" value="Genomic_DNA"/>
</dbReference>
<accession>A0A0A2MD72</accession>
<name>A0A0A2MD72_9FLAO</name>
<dbReference type="AlphaFoldDB" id="A0A0A2MD72"/>
<evidence type="ECO:0000313" key="2">
    <source>
        <dbReference type="Proteomes" id="UP000030121"/>
    </source>
</evidence>
<dbReference type="eggNOG" id="ENOG5031117">
    <property type="taxonomic scope" value="Bacteria"/>
</dbReference>
<dbReference type="STRING" id="1121899.GCA_000430025_00577"/>
<dbReference type="Proteomes" id="UP000030121">
    <property type="component" value="Unassembled WGS sequence"/>
</dbReference>
<proteinExistence type="predicted"/>
<comment type="caution">
    <text evidence="1">The sequence shown here is derived from an EMBL/GenBank/DDBJ whole genome shotgun (WGS) entry which is preliminary data.</text>
</comment>
<protein>
    <submittedName>
        <fullName evidence="1">Uncharacterized protein</fullName>
    </submittedName>
</protein>
<organism evidence="1 2">
    <name type="scientific">Flavobacterium suncheonense GH29-5 = DSM 17707</name>
    <dbReference type="NCBI Taxonomy" id="1121899"/>
    <lineage>
        <taxon>Bacteria</taxon>
        <taxon>Pseudomonadati</taxon>
        <taxon>Bacteroidota</taxon>
        <taxon>Flavobacteriia</taxon>
        <taxon>Flavobacteriales</taxon>
        <taxon>Flavobacteriaceae</taxon>
        <taxon>Flavobacterium</taxon>
    </lineage>
</organism>
<dbReference type="OrthoDB" id="1374516at2"/>
<gene>
    <name evidence="1" type="ORF">Q764_07290</name>
</gene>
<evidence type="ECO:0000313" key="1">
    <source>
        <dbReference type="EMBL" id="KGO89566.1"/>
    </source>
</evidence>
<reference evidence="1 2" key="1">
    <citation type="submission" date="2013-09" db="EMBL/GenBank/DDBJ databases">
        <authorList>
            <person name="Zeng Z."/>
            <person name="Chen C."/>
        </authorList>
    </citation>
    <scope>NUCLEOTIDE SEQUENCE [LARGE SCALE GENOMIC DNA]</scope>
    <source>
        <strain evidence="1 2">GH29-5</strain>
    </source>
</reference>
<sequence length="73" mass="8606">MPFYQKEKSKIRMVVLTKHGHENPVFYSPIQENAKPSIKIIEGMLKRIPKTLKMELVNVIRFYENGALIYEVK</sequence>